<name>A0A261EUC7_9BIFI</name>
<feature type="region of interest" description="Disordered" evidence="1">
    <location>
        <begin position="88"/>
        <end position="119"/>
    </location>
</feature>
<keyword evidence="2" id="KW-0238">DNA-binding</keyword>
<dbReference type="RefSeq" id="WP_094661290.1">
    <property type="nucleotide sequence ID" value="NZ_MWWR01000017.1"/>
</dbReference>
<proteinExistence type="predicted"/>
<accession>A0A261EUC7</accession>
<evidence type="ECO:0000313" key="3">
    <source>
        <dbReference type="Proteomes" id="UP000216725"/>
    </source>
</evidence>
<dbReference type="AlphaFoldDB" id="A0A261EUC7"/>
<organism evidence="2 3">
    <name type="scientific">Pseudoscardovia radai</name>
    <dbReference type="NCBI Taxonomy" id="987066"/>
    <lineage>
        <taxon>Bacteria</taxon>
        <taxon>Bacillati</taxon>
        <taxon>Actinomycetota</taxon>
        <taxon>Actinomycetes</taxon>
        <taxon>Bifidobacteriales</taxon>
        <taxon>Bifidobacteriaceae</taxon>
        <taxon>Pseudoscardovia</taxon>
    </lineage>
</organism>
<protein>
    <submittedName>
        <fullName evidence="2">DNA-binding protein</fullName>
    </submittedName>
</protein>
<comment type="caution">
    <text evidence="2">The sequence shown here is derived from an EMBL/GenBank/DDBJ whole genome shotgun (WGS) entry which is preliminary data.</text>
</comment>
<evidence type="ECO:0000313" key="2">
    <source>
        <dbReference type="EMBL" id="OZG50463.1"/>
    </source>
</evidence>
<keyword evidence="3" id="KW-1185">Reference proteome</keyword>
<sequence length="139" mass="15865">MATYYGKTHVRAKSMYDDSDEDDYTVPIPEGLTEYFEPSKPVTYEQSLAWLTDGIEPYPGYADEYNEWDKAWEMVNRAQAEADGHPYLVLPTAHPQPDFDDDGRPADFDDPEIVVNPDSGLAKLYVDEDVETEDEDTED</sequence>
<dbReference type="OrthoDB" id="3231007at2"/>
<evidence type="ECO:0000256" key="1">
    <source>
        <dbReference type="SAM" id="MobiDB-lite"/>
    </source>
</evidence>
<gene>
    <name evidence="2" type="ORF">PSRA_1493</name>
</gene>
<dbReference type="Proteomes" id="UP000216725">
    <property type="component" value="Unassembled WGS sequence"/>
</dbReference>
<reference evidence="2 3" key="1">
    <citation type="journal article" date="2017" name="BMC Genomics">
        <title>Comparative genomic and phylogenomic analyses of the Bifidobacteriaceae family.</title>
        <authorList>
            <person name="Lugli G.A."/>
            <person name="Milani C."/>
            <person name="Turroni F."/>
            <person name="Duranti S."/>
            <person name="Mancabelli L."/>
            <person name="Mangifesta M."/>
            <person name="Ferrario C."/>
            <person name="Modesto M."/>
            <person name="Mattarelli P."/>
            <person name="Jiri K."/>
            <person name="van Sinderen D."/>
            <person name="Ventura M."/>
        </authorList>
    </citation>
    <scope>NUCLEOTIDE SEQUENCE [LARGE SCALE GENOMIC DNA]</scope>
    <source>
        <strain evidence="2 3">DSM 24742</strain>
    </source>
</reference>
<dbReference type="EMBL" id="MWWR01000017">
    <property type="protein sequence ID" value="OZG50463.1"/>
    <property type="molecule type" value="Genomic_DNA"/>
</dbReference>
<dbReference type="GO" id="GO:0003677">
    <property type="term" value="F:DNA binding"/>
    <property type="evidence" value="ECO:0007669"/>
    <property type="project" value="UniProtKB-KW"/>
</dbReference>